<feature type="domain" description="Actin-like protein N-terminal" evidence="1">
    <location>
        <begin position="10"/>
        <end position="166"/>
    </location>
</feature>
<dbReference type="Proteomes" id="UP000031967">
    <property type="component" value="Unassembled WGS sequence"/>
</dbReference>
<protein>
    <recommendedName>
        <fullName evidence="5">Actin-like protein N-terminal domain-containing protein</fullName>
    </recommendedName>
</protein>
<comment type="caution">
    <text evidence="3">The sequence shown here is derived from an EMBL/GenBank/DDBJ whole genome shotgun (WGS) entry which is preliminary data.</text>
</comment>
<dbReference type="RefSeq" id="WP_041051400.1">
    <property type="nucleotide sequence ID" value="NZ_JXAK01000065.1"/>
</dbReference>
<dbReference type="EMBL" id="JXAK01000065">
    <property type="protein sequence ID" value="KIL38324.1"/>
    <property type="molecule type" value="Genomic_DNA"/>
</dbReference>
<dbReference type="SUPFAM" id="SSF53067">
    <property type="entry name" value="Actin-like ATPase domain"/>
    <property type="match status" value="2"/>
</dbReference>
<dbReference type="Pfam" id="PF21522">
    <property type="entry name" value="MreB-like_C"/>
    <property type="match status" value="1"/>
</dbReference>
<feature type="domain" description="Actin homologue MreB-like C-terminal" evidence="2">
    <location>
        <begin position="191"/>
        <end position="312"/>
    </location>
</feature>
<gene>
    <name evidence="3" type="ORF">SD70_27000</name>
</gene>
<evidence type="ECO:0000313" key="4">
    <source>
        <dbReference type="Proteomes" id="UP000031967"/>
    </source>
</evidence>
<dbReference type="InterPro" id="IPR049067">
    <property type="entry name" value="MreB-like_C"/>
</dbReference>
<name>A0ABR5AB89_9BACL</name>
<sequence>MSKNKLIVMGIDHGNGYFKGYSDQVKGLVYPSRLLTRDSALREDFAGLNEEIINEFESALYEGERFVWGASVDKAKGRSLSTYTSEDRYSQKHYKLLSQFGVASLIQEGVGPFEVFLVTGCPPREKGTKRENEIINVFKGTHIVQINDDDKIIHVKECKVLSQPLGSILDLYIDEQGNIIREEIGTSYIGIVDIGSGTTDFDGIDSLKTISEDRHTIPIGVHEIYQRLADFINSETPDANATPKSVELQFDNDVYQASRRLAIPIKEIKQKIVRETAEYIINELQIRWRNRSKFDLVILTGGGVKILEPWFKQFINDIHIVDDYQLSNARGFYKLGLLLSKDADFSEPKKKVLQTRS</sequence>
<evidence type="ECO:0000259" key="2">
    <source>
        <dbReference type="Pfam" id="PF21522"/>
    </source>
</evidence>
<proteinExistence type="predicted"/>
<reference evidence="3 4" key="1">
    <citation type="submission" date="2014-12" db="EMBL/GenBank/DDBJ databases">
        <title>Draft genome sequence of Paenibacillus kamchatkensis strain B-2647.</title>
        <authorList>
            <person name="Karlyshev A.V."/>
            <person name="Kudryashova E.B."/>
        </authorList>
    </citation>
    <scope>NUCLEOTIDE SEQUENCE [LARGE SCALE GENOMIC DNA]</scope>
    <source>
        <strain evidence="3 4">VKM B-2647</strain>
    </source>
</reference>
<accession>A0ABR5AB89</accession>
<dbReference type="CDD" id="cd24021">
    <property type="entry name" value="ASKHA_NBD_ParM_Psk41-like"/>
    <property type="match status" value="1"/>
</dbReference>
<dbReference type="InterPro" id="IPR040607">
    <property type="entry name" value="ALP_N"/>
</dbReference>
<evidence type="ECO:0000313" key="3">
    <source>
        <dbReference type="EMBL" id="KIL38324.1"/>
    </source>
</evidence>
<organism evidence="3 4">
    <name type="scientific">Gordoniibacillus kamchatkensis</name>
    <dbReference type="NCBI Taxonomy" id="1590651"/>
    <lineage>
        <taxon>Bacteria</taxon>
        <taxon>Bacillati</taxon>
        <taxon>Bacillota</taxon>
        <taxon>Bacilli</taxon>
        <taxon>Bacillales</taxon>
        <taxon>Paenibacillaceae</taxon>
        <taxon>Gordoniibacillus</taxon>
    </lineage>
</organism>
<evidence type="ECO:0000259" key="1">
    <source>
        <dbReference type="Pfam" id="PF17989"/>
    </source>
</evidence>
<keyword evidence="4" id="KW-1185">Reference proteome</keyword>
<evidence type="ECO:0008006" key="5">
    <source>
        <dbReference type="Google" id="ProtNLM"/>
    </source>
</evidence>
<dbReference type="Pfam" id="PF17989">
    <property type="entry name" value="ALP_N"/>
    <property type="match status" value="1"/>
</dbReference>
<dbReference type="InterPro" id="IPR043129">
    <property type="entry name" value="ATPase_NBD"/>
</dbReference>
<dbReference type="Gene3D" id="3.30.420.40">
    <property type="match status" value="2"/>
</dbReference>